<dbReference type="GO" id="GO:0016829">
    <property type="term" value="F:lyase activity"/>
    <property type="evidence" value="ECO:0007669"/>
    <property type="project" value="UniProtKB-KW"/>
</dbReference>
<evidence type="ECO:0000313" key="5">
    <source>
        <dbReference type="Proteomes" id="UP000005234"/>
    </source>
</evidence>
<dbReference type="HOGENOM" id="CLU_048396_0_0_6"/>
<gene>
    <name evidence="4" type="ordered locus">Fraau_1159</name>
</gene>
<dbReference type="Proteomes" id="UP000005234">
    <property type="component" value="Chromosome"/>
</dbReference>
<protein>
    <submittedName>
        <fullName evidence="4">Alginate lyase</fullName>
    </submittedName>
</protein>
<evidence type="ECO:0000256" key="1">
    <source>
        <dbReference type="ARBA" id="ARBA00022729"/>
    </source>
</evidence>
<dbReference type="AlphaFoldDB" id="H8L424"/>
<dbReference type="Gene3D" id="1.50.10.100">
    <property type="entry name" value="Chondroitin AC/alginate lyase"/>
    <property type="match status" value="1"/>
</dbReference>
<dbReference type="SUPFAM" id="SSF48230">
    <property type="entry name" value="Chondroitin AC/alginate lyase"/>
    <property type="match status" value="1"/>
</dbReference>
<sequence>MCRSHDGMPSTRSPQRHAPIGRAALMAGLCLTLLCGSPAVLAVDACRPRLAADTTELAPMLQQLQASIDRPPTPMPALHTEGTLPHQGIHDQSALARRDLPLMQHAALAWQVTGDPRWLQMARRYLFSWIGTYRPSLNPIDETGFDALIDTYVIIRPALDHLQREQTRNYLRDWAWAYVSAMRHPGHQGSWRNNWQSHRVKLVTLMAVATGDSRLFDAARQLFRQQLDINLLVDGEVLDYRQRDALHYVVYDLQPLLQAALAARTHGEDWYHWRNGRGASLASAIAWLLPYATGQRSHQEFVYSHVQFDAERARAGLPGFSGRFDPHKAGMIYWLAAEWDPALLPLARRLQPTPPSWLPLCTQAAPTRMAARRSRA</sequence>
<dbReference type="EMBL" id="CP003350">
    <property type="protein sequence ID" value="AFC85618.1"/>
    <property type="molecule type" value="Genomic_DNA"/>
</dbReference>
<feature type="domain" description="Alginate lyase" evidence="3">
    <location>
        <begin position="71"/>
        <end position="297"/>
    </location>
</feature>
<keyword evidence="2 4" id="KW-0456">Lyase</keyword>
<reference evidence="4" key="1">
    <citation type="submission" date="2012-02" db="EMBL/GenBank/DDBJ databases">
        <title>The complete genome of Frateuria aurantia DSM 6220.</title>
        <authorList>
            <consortium name="US DOE Joint Genome Institute (JGI-PGF)"/>
            <person name="Lucas S."/>
            <person name="Copeland A."/>
            <person name="Lapidus A."/>
            <person name="Glavina del Rio T."/>
            <person name="Dalin E."/>
            <person name="Tice H."/>
            <person name="Bruce D."/>
            <person name="Goodwin L."/>
            <person name="Pitluck S."/>
            <person name="Peters L."/>
            <person name="Ovchinnikova G."/>
            <person name="Teshima H."/>
            <person name="Kyrpides N."/>
            <person name="Mavromatis K."/>
            <person name="Ivanova N."/>
            <person name="Brettin T."/>
            <person name="Detter J.C."/>
            <person name="Han C."/>
            <person name="Larimer F."/>
            <person name="Land M."/>
            <person name="Hauser L."/>
            <person name="Markowitz V."/>
            <person name="Cheng J.-F."/>
            <person name="Hugenholtz P."/>
            <person name="Woyke T."/>
            <person name="Wu D."/>
            <person name="Brambilla E."/>
            <person name="Klenk H.-P."/>
            <person name="Eisen J.A."/>
        </authorList>
    </citation>
    <scope>NUCLEOTIDE SEQUENCE</scope>
    <source>
        <strain evidence="4">DSM 6220</strain>
    </source>
</reference>
<dbReference type="GO" id="GO:0042597">
    <property type="term" value="C:periplasmic space"/>
    <property type="evidence" value="ECO:0007669"/>
    <property type="project" value="InterPro"/>
</dbReference>
<proteinExistence type="predicted"/>
<name>H8L424_FRAAD</name>
<accession>H8L424</accession>
<dbReference type="KEGG" id="fau:Fraau_1159"/>
<dbReference type="Pfam" id="PF05426">
    <property type="entry name" value="Alginate_lyase"/>
    <property type="match status" value="1"/>
</dbReference>
<keyword evidence="5" id="KW-1185">Reference proteome</keyword>
<dbReference type="InterPro" id="IPR008929">
    <property type="entry name" value="Chondroitin_lyas"/>
</dbReference>
<evidence type="ECO:0000256" key="2">
    <source>
        <dbReference type="ARBA" id="ARBA00023239"/>
    </source>
</evidence>
<keyword evidence="1" id="KW-0732">Signal</keyword>
<evidence type="ECO:0000259" key="3">
    <source>
        <dbReference type="Pfam" id="PF05426"/>
    </source>
</evidence>
<dbReference type="eggNOG" id="ENOG502ZA5K">
    <property type="taxonomic scope" value="Bacteria"/>
</dbReference>
<organism evidence="4 5">
    <name type="scientific">Frateuria aurantia (strain ATCC 33424 / DSM 6220 / KCTC 2777 / LMG 1558 / NBRC 3245 / NCIMB 13370)</name>
    <name type="common">Acetobacter aurantius</name>
    <dbReference type="NCBI Taxonomy" id="767434"/>
    <lineage>
        <taxon>Bacteria</taxon>
        <taxon>Pseudomonadati</taxon>
        <taxon>Pseudomonadota</taxon>
        <taxon>Gammaproteobacteria</taxon>
        <taxon>Lysobacterales</taxon>
        <taxon>Rhodanobacteraceae</taxon>
        <taxon>Frateuria</taxon>
    </lineage>
</organism>
<evidence type="ECO:0000313" key="4">
    <source>
        <dbReference type="EMBL" id="AFC85618.1"/>
    </source>
</evidence>
<dbReference type="InterPro" id="IPR008397">
    <property type="entry name" value="Alginate_lyase_dom"/>
</dbReference>